<dbReference type="OrthoDB" id="1931120at2"/>
<reference evidence="2" key="1">
    <citation type="submission" date="2017-02" db="EMBL/GenBank/DDBJ databases">
        <authorList>
            <person name="Varghese N."/>
            <person name="Submissions S."/>
        </authorList>
    </citation>
    <scope>NUCLEOTIDE SEQUENCE [LARGE SCALE GENOMIC DNA]</scope>
    <source>
        <strain evidence="2">DSM 23405</strain>
    </source>
</reference>
<dbReference type="AlphaFoldDB" id="A0A1T5E9I3"/>
<dbReference type="RefSeq" id="WP_079721928.1">
    <property type="nucleotide sequence ID" value="NZ_FUYY01000008.1"/>
</dbReference>
<accession>A0A1T5E9I3</accession>
<dbReference type="Proteomes" id="UP000190230">
    <property type="component" value="Unassembled WGS sequence"/>
</dbReference>
<evidence type="ECO:0000313" key="2">
    <source>
        <dbReference type="Proteomes" id="UP000190230"/>
    </source>
</evidence>
<sequence>MNHFKITDINENDISNNLKSDCNNCYNSCDTKGKLFSKCPLYKGNRRQGKIENKKGITFLCCENTKTTKLFRDKLNALSYAYYDLVIPREQIISEVKKTEQKKVNRLVHNLTSINAHNIQEIYNLIPQDILSSNWRTQIEYIQKELVSNKKKASMMFLRIAKHNIHMKSEFSIYRKLDRDDNADLEFIKYPFRIVLLNVLHTFFGDFTSKNIYVEVSDFFGKIYIDYETIQVALYHLLENSAKYSKPDTNILIDFTEDYDTVTMSIAMISLFIPSNERERIFIEGVSGNSAKKLGKNGDGIGMWRIKQMIELNKGVFEIICGDDFETYRGVNFAKNIFNIKLNKNLP</sequence>
<dbReference type="SUPFAM" id="SSF55874">
    <property type="entry name" value="ATPase domain of HSP90 chaperone/DNA topoisomerase II/histidine kinase"/>
    <property type="match status" value="1"/>
</dbReference>
<evidence type="ECO:0000313" key="1">
    <source>
        <dbReference type="EMBL" id="SKB80742.1"/>
    </source>
</evidence>
<gene>
    <name evidence="1" type="ORF">SAMN05660776_3102</name>
</gene>
<proteinExistence type="predicted"/>
<dbReference type="STRING" id="241145.SAMN05660776_3102"/>
<keyword evidence="2" id="KW-1185">Reference proteome</keyword>
<evidence type="ECO:0008006" key="3">
    <source>
        <dbReference type="Google" id="ProtNLM"/>
    </source>
</evidence>
<dbReference type="EMBL" id="FUYY01000008">
    <property type="protein sequence ID" value="SKB80742.1"/>
    <property type="molecule type" value="Genomic_DNA"/>
</dbReference>
<organism evidence="1 2">
    <name type="scientific">Salegentibacter holothuriorum</name>
    <dbReference type="NCBI Taxonomy" id="241145"/>
    <lineage>
        <taxon>Bacteria</taxon>
        <taxon>Pseudomonadati</taxon>
        <taxon>Bacteroidota</taxon>
        <taxon>Flavobacteriia</taxon>
        <taxon>Flavobacteriales</taxon>
        <taxon>Flavobacteriaceae</taxon>
        <taxon>Salegentibacter</taxon>
    </lineage>
</organism>
<name>A0A1T5E9I3_9FLAO</name>
<protein>
    <recommendedName>
        <fullName evidence="3">Histidine kinase-, DNA gyrase B-, and HSP90-like ATPase</fullName>
    </recommendedName>
</protein>
<dbReference type="InterPro" id="IPR036890">
    <property type="entry name" value="HATPase_C_sf"/>
</dbReference>
<dbReference type="Gene3D" id="3.30.565.10">
    <property type="entry name" value="Histidine kinase-like ATPase, C-terminal domain"/>
    <property type="match status" value="1"/>
</dbReference>